<feature type="compositionally biased region" description="Low complexity" evidence="1">
    <location>
        <begin position="188"/>
        <end position="204"/>
    </location>
</feature>
<feature type="region of interest" description="Disordered" evidence="1">
    <location>
        <begin position="1"/>
        <end position="31"/>
    </location>
</feature>
<dbReference type="InterPro" id="IPR036390">
    <property type="entry name" value="WH_DNA-bd_sf"/>
</dbReference>
<reference evidence="4" key="1">
    <citation type="submission" date="2025-08" db="UniProtKB">
        <authorList>
            <consortium name="RefSeq"/>
        </authorList>
    </citation>
    <scope>IDENTIFICATION</scope>
</reference>
<evidence type="ECO:0000313" key="4">
    <source>
        <dbReference type="RefSeq" id="XP_060036879.1"/>
    </source>
</evidence>
<accession>A0ABM3WJY3</accession>
<dbReference type="SUPFAM" id="SSF46785">
    <property type="entry name" value="Winged helix' DNA-binding domain"/>
    <property type="match status" value="1"/>
</dbReference>
<name>A0ABM3WJY3_ERIEU</name>
<dbReference type="PROSITE" id="PS51504">
    <property type="entry name" value="H15"/>
    <property type="match status" value="1"/>
</dbReference>
<feature type="compositionally biased region" description="Polar residues" evidence="1">
    <location>
        <begin position="219"/>
        <end position="254"/>
    </location>
</feature>
<dbReference type="GeneID" id="132535336"/>
<feature type="domain" description="H15" evidence="2">
    <location>
        <begin position="33"/>
        <end position="111"/>
    </location>
</feature>
<gene>
    <name evidence="4" type="primary">LOC132535336</name>
</gene>
<dbReference type="SMART" id="SM00526">
    <property type="entry name" value="H15"/>
    <property type="match status" value="1"/>
</dbReference>
<organism evidence="3 4">
    <name type="scientific">Erinaceus europaeus</name>
    <name type="common">Western European hedgehog</name>
    <dbReference type="NCBI Taxonomy" id="9365"/>
    <lineage>
        <taxon>Eukaryota</taxon>
        <taxon>Metazoa</taxon>
        <taxon>Chordata</taxon>
        <taxon>Craniata</taxon>
        <taxon>Vertebrata</taxon>
        <taxon>Euteleostomi</taxon>
        <taxon>Mammalia</taxon>
        <taxon>Eutheria</taxon>
        <taxon>Laurasiatheria</taxon>
        <taxon>Eulipotyphla</taxon>
        <taxon>Erinaceidae</taxon>
        <taxon>Erinaceinae</taxon>
        <taxon>Erinaceus</taxon>
    </lineage>
</organism>
<dbReference type="Proteomes" id="UP001652624">
    <property type="component" value="Chromosome 21"/>
</dbReference>
<dbReference type="RefSeq" id="XP_060036879.1">
    <property type="nucleotide sequence ID" value="XM_060180896.1"/>
</dbReference>
<dbReference type="InterPro" id="IPR036388">
    <property type="entry name" value="WH-like_DNA-bd_sf"/>
</dbReference>
<feature type="region of interest" description="Disordered" evidence="1">
    <location>
        <begin position="90"/>
        <end position="325"/>
    </location>
</feature>
<evidence type="ECO:0000313" key="3">
    <source>
        <dbReference type="Proteomes" id="UP001652624"/>
    </source>
</evidence>
<protein>
    <submittedName>
        <fullName evidence="4">Histone H1.8-like</fullName>
    </submittedName>
</protein>
<feature type="compositionally biased region" description="Low complexity" evidence="1">
    <location>
        <begin position="1"/>
        <end position="15"/>
    </location>
</feature>
<dbReference type="CDD" id="cd00073">
    <property type="entry name" value="H15"/>
    <property type="match status" value="1"/>
</dbReference>
<dbReference type="Gene3D" id="1.10.10.10">
    <property type="entry name" value="Winged helix-like DNA-binding domain superfamily/Winged helix DNA-binding domain"/>
    <property type="match status" value="1"/>
</dbReference>
<evidence type="ECO:0000259" key="2">
    <source>
        <dbReference type="PROSITE" id="PS51504"/>
    </source>
</evidence>
<evidence type="ECO:0000256" key="1">
    <source>
        <dbReference type="SAM" id="MobiDB-lite"/>
    </source>
</evidence>
<dbReference type="Pfam" id="PF00538">
    <property type="entry name" value="Linker_histone"/>
    <property type="match status" value="1"/>
</dbReference>
<keyword evidence="3" id="KW-1185">Reference proteome</keyword>
<dbReference type="InterPro" id="IPR005818">
    <property type="entry name" value="Histone_H1/H5_H15"/>
</dbReference>
<sequence length="325" mass="33412">MAARRSSAIRSSVAANTLQPGQRAPCSTPCSRRHPPVLDMVLEALQAADPRRATSAAAIKVFILQKYPTVNTLRLPHLLRRALDAGLSRGLLARPPNSKARGATGSFKLVPKDKRKAQPRKPATSSVKCPRKTAQPKKGAPSTVGAKGVPRKPGEATTAIRKPAPMGKAPKQPRKPSTAPPDPGQAGGAPRRPGGPGAASSLSSRAKEKPPRKGPPLSGQASKAPSTGRVKTTGAQGSSKIHAGSQGTQATTSKYENRARKTPPVPKEAAARDAELGPQAKATLAPKEPAAPAGKTSPPRSPKGSGGPPKSTAPRAPSRKAKAEG</sequence>
<proteinExistence type="predicted"/>